<evidence type="ECO:0000256" key="1">
    <source>
        <dbReference type="SAM" id="MobiDB-lite"/>
    </source>
</evidence>
<comment type="caution">
    <text evidence="2">The sequence shown here is derived from an EMBL/GenBank/DDBJ whole genome shotgun (WGS) entry which is preliminary data.</text>
</comment>
<dbReference type="EMBL" id="BAABAT010000011">
    <property type="protein sequence ID" value="GAA4251669.1"/>
    <property type="molecule type" value="Genomic_DNA"/>
</dbReference>
<keyword evidence="3" id="KW-1185">Reference proteome</keyword>
<accession>A0ABP8DB34</accession>
<evidence type="ECO:0008006" key="4">
    <source>
        <dbReference type="Google" id="ProtNLM"/>
    </source>
</evidence>
<gene>
    <name evidence="2" type="ORF">GCM10022255_045200</name>
</gene>
<feature type="region of interest" description="Disordered" evidence="1">
    <location>
        <begin position="95"/>
        <end position="126"/>
    </location>
</feature>
<organism evidence="2 3">
    <name type="scientific">Dactylosporangium darangshiense</name>
    <dbReference type="NCBI Taxonomy" id="579108"/>
    <lineage>
        <taxon>Bacteria</taxon>
        <taxon>Bacillati</taxon>
        <taxon>Actinomycetota</taxon>
        <taxon>Actinomycetes</taxon>
        <taxon>Micromonosporales</taxon>
        <taxon>Micromonosporaceae</taxon>
        <taxon>Dactylosporangium</taxon>
    </lineage>
</organism>
<sequence>MFTVVAKRRFGPQVRMEEIQTFVARCRARFGDKVQKDVMEAALRDRLGRLTADVDDIPEDDDCVAGHTAAPREITMRGRRARECMTPSPAWTLTDWPRYGPTAEPTPNGTTFGDPVAGPGIWPDPA</sequence>
<reference evidence="3" key="1">
    <citation type="journal article" date="2019" name="Int. J. Syst. Evol. Microbiol.">
        <title>The Global Catalogue of Microorganisms (GCM) 10K type strain sequencing project: providing services to taxonomists for standard genome sequencing and annotation.</title>
        <authorList>
            <consortium name="The Broad Institute Genomics Platform"/>
            <consortium name="The Broad Institute Genome Sequencing Center for Infectious Disease"/>
            <person name="Wu L."/>
            <person name="Ma J."/>
        </authorList>
    </citation>
    <scope>NUCLEOTIDE SEQUENCE [LARGE SCALE GENOMIC DNA]</scope>
    <source>
        <strain evidence="3">JCM 17441</strain>
    </source>
</reference>
<evidence type="ECO:0000313" key="3">
    <source>
        <dbReference type="Proteomes" id="UP001500620"/>
    </source>
</evidence>
<name>A0ABP8DB34_9ACTN</name>
<proteinExistence type="predicted"/>
<protein>
    <recommendedName>
        <fullName evidence="4">DivIVA domain-containing protein</fullName>
    </recommendedName>
</protein>
<dbReference type="RefSeq" id="WP_380138893.1">
    <property type="nucleotide sequence ID" value="NZ_JBHTFY010000001.1"/>
</dbReference>
<evidence type="ECO:0000313" key="2">
    <source>
        <dbReference type="EMBL" id="GAA4251669.1"/>
    </source>
</evidence>
<dbReference type="Proteomes" id="UP001500620">
    <property type="component" value="Unassembled WGS sequence"/>
</dbReference>